<organism evidence="1 2">
    <name type="scientific">Trichoglossum hirsutum</name>
    <dbReference type="NCBI Taxonomy" id="265104"/>
    <lineage>
        <taxon>Eukaryota</taxon>
        <taxon>Fungi</taxon>
        <taxon>Dikarya</taxon>
        <taxon>Ascomycota</taxon>
        <taxon>Pezizomycotina</taxon>
        <taxon>Geoglossomycetes</taxon>
        <taxon>Geoglossales</taxon>
        <taxon>Geoglossaceae</taxon>
        <taxon>Trichoglossum</taxon>
    </lineage>
</organism>
<name>A0A9P8I4C5_9PEZI</name>
<gene>
    <name evidence="1" type="ORF">GP486_008902</name>
</gene>
<accession>A0A9P8I4C5</accession>
<keyword evidence="2" id="KW-1185">Reference proteome</keyword>
<dbReference type="EMBL" id="JAGHQM010004352">
    <property type="protein sequence ID" value="KAH0536190.1"/>
    <property type="molecule type" value="Genomic_DNA"/>
</dbReference>
<proteinExistence type="predicted"/>
<dbReference type="Proteomes" id="UP000750711">
    <property type="component" value="Unassembled WGS sequence"/>
</dbReference>
<evidence type="ECO:0000313" key="2">
    <source>
        <dbReference type="Proteomes" id="UP000750711"/>
    </source>
</evidence>
<evidence type="ECO:0000313" key="1">
    <source>
        <dbReference type="EMBL" id="KAH0536190.1"/>
    </source>
</evidence>
<protein>
    <submittedName>
        <fullName evidence="1">Uncharacterized protein</fullName>
    </submittedName>
</protein>
<comment type="caution">
    <text evidence="1">The sequence shown here is derived from an EMBL/GenBank/DDBJ whole genome shotgun (WGS) entry which is preliminary data.</text>
</comment>
<reference evidence="1" key="1">
    <citation type="submission" date="2021-03" db="EMBL/GenBank/DDBJ databases">
        <title>Comparative genomics and phylogenomic investigation of the class Geoglossomycetes provide insights into ecological specialization and systematics.</title>
        <authorList>
            <person name="Melie T."/>
            <person name="Pirro S."/>
            <person name="Miller A.N."/>
            <person name="Quandt A."/>
        </authorList>
    </citation>
    <scope>NUCLEOTIDE SEQUENCE</scope>
    <source>
        <strain evidence="1">CAQ_001_2017</strain>
    </source>
</reference>
<sequence>MAVWNRASYIDVWARSFSYPVESGYERIRPLYLAHAQSAEDLRLAALRELPGRIVEPMDIREYALGMLRAMMGPKGDSYNGGVKLVFPKKTLELARKELNL</sequence>
<dbReference type="AlphaFoldDB" id="A0A9P8I4C5"/>